<dbReference type="AlphaFoldDB" id="A0A9X3DRN2"/>
<accession>A0A9X3DRN2</accession>
<name>A0A9X3DRN2_9GAMM</name>
<gene>
    <name evidence="2" type="ORF">OSH00_03185</name>
</gene>
<dbReference type="Proteomes" id="UP001146019">
    <property type="component" value="Unassembled WGS sequence"/>
</dbReference>
<organism evidence="2 3">
    <name type="scientific">Acinetobacter nematophilus</name>
    <dbReference type="NCBI Taxonomy" id="2994642"/>
    <lineage>
        <taxon>Bacteria</taxon>
        <taxon>Pseudomonadati</taxon>
        <taxon>Pseudomonadota</taxon>
        <taxon>Gammaproteobacteria</taxon>
        <taxon>Moraxellales</taxon>
        <taxon>Moraxellaceae</taxon>
        <taxon>Acinetobacter</taxon>
    </lineage>
</organism>
<keyword evidence="1" id="KW-1133">Transmembrane helix</keyword>
<feature type="transmembrane region" description="Helical" evidence="1">
    <location>
        <begin position="114"/>
        <end position="133"/>
    </location>
</feature>
<feature type="transmembrane region" description="Helical" evidence="1">
    <location>
        <begin position="9"/>
        <end position="29"/>
    </location>
</feature>
<feature type="transmembrane region" description="Helical" evidence="1">
    <location>
        <begin position="35"/>
        <end position="57"/>
    </location>
</feature>
<feature type="transmembrane region" description="Helical" evidence="1">
    <location>
        <begin position="69"/>
        <end position="87"/>
    </location>
</feature>
<protein>
    <recommendedName>
        <fullName evidence="4">Transmembrane protein</fullName>
    </recommendedName>
</protein>
<keyword evidence="1" id="KW-0812">Transmembrane</keyword>
<reference evidence="2" key="1">
    <citation type="submission" date="2022-11" db="EMBL/GenBank/DDBJ databases">
        <title>Biodiversity and phylogenetic relationships of bacteria.</title>
        <authorList>
            <person name="Machado R.A.R."/>
            <person name="Bhat A."/>
            <person name="Loulou A."/>
            <person name="Kallel S."/>
        </authorList>
    </citation>
    <scope>NUCLEOTIDE SEQUENCE</scope>
    <source>
        <strain evidence="2">A-IN1</strain>
    </source>
</reference>
<dbReference type="RefSeq" id="WP_266129189.1">
    <property type="nucleotide sequence ID" value="NZ_JAPKMY010000001.1"/>
</dbReference>
<keyword evidence="1" id="KW-0472">Membrane</keyword>
<evidence type="ECO:0000313" key="2">
    <source>
        <dbReference type="EMBL" id="MCX5466741.1"/>
    </source>
</evidence>
<keyword evidence="3" id="KW-1185">Reference proteome</keyword>
<dbReference type="EMBL" id="JAPKMY010000001">
    <property type="protein sequence ID" value="MCX5466741.1"/>
    <property type="molecule type" value="Genomic_DNA"/>
</dbReference>
<evidence type="ECO:0008006" key="4">
    <source>
        <dbReference type="Google" id="ProtNLM"/>
    </source>
</evidence>
<proteinExistence type="predicted"/>
<comment type="caution">
    <text evidence="2">The sequence shown here is derived from an EMBL/GenBank/DDBJ whole genome shotgun (WGS) entry which is preliminary data.</text>
</comment>
<sequence>MRFIIVRHFLVSFAWMVLATSLCTLFQFYSAYDFFWPIICAIMSVSGFVFSVVFAIYQFKLKQNLRLTIILAGVLAIYLIVLFYGFIHVKIDWQAISEGKLQLRLWQQWLKSELSFWLAFLVPFIMSFVIYTFKSKQNSST</sequence>
<evidence type="ECO:0000313" key="3">
    <source>
        <dbReference type="Proteomes" id="UP001146019"/>
    </source>
</evidence>
<evidence type="ECO:0000256" key="1">
    <source>
        <dbReference type="SAM" id="Phobius"/>
    </source>
</evidence>